<sequence>MARERMVWLDGLRLIAGLSMVGLHCTADSSGLPWVAYEPEERIGPLFLRAVFYTARTELFLLISVFLLLLSMERRPRFFGETMREQARRLLIPFVFWTFFYAVFNVIKAETFGYGSAYSLALFESKTWLGFFLLGDVKYHMHFLPTSFALLVFYPLFGIAKQRPWLGLLILVCLFLRKEIDTFIYRNFWGHESLPYLIRAVKVATYTGYGFTAAALLGIWERRRTADLSKYRAPMMIAGLCLFAFKLRATGTAISTGVWPYADLLGYWADFLMPVILFVTLMAFSEKHFPAVLSRGARYSFGIYLSHPIFVDFAEILLKDADLNPLMQVFVKIGLAVPLSVILVILVARWPAAAWTIGLGRVPSFPAFSSLQKEVR</sequence>
<dbReference type="PANTHER" id="PTHR40074">
    <property type="entry name" value="O-ACETYLTRANSFERASE WECH"/>
    <property type="match status" value="1"/>
</dbReference>
<feature type="transmembrane region" description="Helical" evidence="7">
    <location>
        <begin position="164"/>
        <end position="180"/>
    </location>
</feature>
<proteinExistence type="inferred from homology"/>
<evidence type="ECO:0000313" key="9">
    <source>
        <dbReference type="EMBL" id="CUK24987.1"/>
    </source>
</evidence>
<feature type="transmembrane region" description="Helical" evidence="7">
    <location>
        <begin position="139"/>
        <end position="157"/>
    </location>
</feature>
<evidence type="ECO:0000256" key="2">
    <source>
        <dbReference type="ARBA" id="ARBA00007400"/>
    </source>
</evidence>
<gene>
    <name evidence="9" type="ORF">TA5114_00776</name>
</gene>
<accession>A0A0P1IUY8</accession>
<dbReference type="PANTHER" id="PTHR40074:SF2">
    <property type="entry name" value="O-ACETYLTRANSFERASE WECH"/>
    <property type="match status" value="1"/>
</dbReference>
<dbReference type="EMBL" id="CYUE01000006">
    <property type="protein sequence ID" value="CUK24987.1"/>
    <property type="molecule type" value="Genomic_DNA"/>
</dbReference>
<feature type="transmembrane region" description="Helical" evidence="7">
    <location>
        <begin position="329"/>
        <end position="348"/>
    </location>
</feature>
<organism evidence="9 10">
    <name type="scientific">Cognatishimia activa</name>
    <dbReference type="NCBI Taxonomy" id="1715691"/>
    <lineage>
        <taxon>Bacteria</taxon>
        <taxon>Pseudomonadati</taxon>
        <taxon>Pseudomonadota</taxon>
        <taxon>Alphaproteobacteria</taxon>
        <taxon>Rhodobacterales</taxon>
        <taxon>Paracoccaceae</taxon>
        <taxon>Cognatishimia</taxon>
    </lineage>
</organism>
<evidence type="ECO:0000259" key="8">
    <source>
        <dbReference type="Pfam" id="PF01757"/>
    </source>
</evidence>
<feature type="transmembrane region" description="Helical" evidence="7">
    <location>
        <begin position="240"/>
        <end position="259"/>
    </location>
</feature>
<keyword evidence="9" id="KW-0808">Transferase</keyword>
<keyword evidence="4 7" id="KW-0812">Transmembrane</keyword>
<feature type="transmembrane region" description="Helical" evidence="7">
    <location>
        <begin position="296"/>
        <end position="317"/>
    </location>
</feature>
<name>A0A0P1IUY8_9RHOB</name>
<keyword evidence="9" id="KW-0012">Acyltransferase</keyword>
<keyword evidence="5 7" id="KW-1133">Transmembrane helix</keyword>
<dbReference type="GO" id="GO:0005886">
    <property type="term" value="C:plasma membrane"/>
    <property type="evidence" value="ECO:0007669"/>
    <property type="project" value="UniProtKB-SubCell"/>
</dbReference>
<feature type="transmembrane region" description="Helical" evidence="7">
    <location>
        <begin position="51"/>
        <end position="70"/>
    </location>
</feature>
<dbReference type="STRING" id="1715691.TA5113_02424"/>
<feature type="transmembrane region" description="Helical" evidence="7">
    <location>
        <begin position="265"/>
        <end position="284"/>
    </location>
</feature>
<feature type="domain" description="Acyltransferase 3" evidence="8">
    <location>
        <begin position="7"/>
        <end position="344"/>
    </location>
</feature>
<evidence type="ECO:0000256" key="3">
    <source>
        <dbReference type="ARBA" id="ARBA00022475"/>
    </source>
</evidence>
<keyword evidence="3" id="KW-1003">Cell membrane</keyword>
<comment type="similarity">
    <text evidence="2">Belongs to the acyltransferase 3 family.</text>
</comment>
<evidence type="ECO:0000256" key="1">
    <source>
        <dbReference type="ARBA" id="ARBA00004651"/>
    </source>
</evidence>
<comment type="subcellular location">
    <subcellularLocation>
        <location evidence="1">Cell membrane</location>
        <topology evidence="1">Multi-pass membrane protein</topology>
    </subcellularLocation>
</comment>
<dbReference type="Pfam" id="PF01757">
    <property type="entry name" value="Acyl_transf_3"/>
    <property type="match status" value="1"/>
</dbReference>
<evidence type="ECO:0000256" key="4">
    <source>
        <dbReference type="ARBA" id="ARBA00022692"/>
    </source>
</evidence>
<evidence type="ECO:0000256" key="7">
    <source>
        <dbReference type="SAM" id="Phobius"/>
    </source>
</evidence>
<dbReference type="OrthoDB" id="1072135at2"/>
<protein>
    <submittedName>
        <fullName evidence="9">Acyltransferase family protein</fullName>
    </submittedName>
</protein>
<dbReference type="RefSeq" id="WP_058316727.1">
    <property type="nucleotide sequence ID" value="NZ_CYTO01000024.1"/>
</dbReference>
<dbReference type="GO" id="GO:0016413">
    <property type="term" value="F:O-acetyltransferase activity"/>
    <property type="evidence" value="ECO:0007669"/>
    <property type="project" value="TreeGrafter"/>
</dbReference>
<keyword evidence="10" id="KW-1185">Reference proteome</keyword>
<dbReference type="Proteomes" id="UP000051184">
    <property type="component" value="Unassembled WGS sequence"/>
</dbReference>
<keyword evidence="6 7" id="KW-0472">Membrane</keyword>
<evidence type="ECO:0000256" key="5">
    <source>
        <dbReference type="ARBA" id="ARBA00022989"/>
    </source>
</evidence>
<evidence type="ECO:0000256" key="6">
    <source>
        <dbReference type="ARBA" id="ARBA00023136"/>
    </source>
</evidence>
<reference evidence="10" key="1">
    <citation type="submission" date="2015-09" db="EMBL/GenBank/DDBJ databases">
        <authorList>
            <person name="Rodrigo-Torres Lidia"/>
            <person name="Arahal R.David."/>
        </authorList>
    </citation>
    <scope>NUCLEOTIDE SEQUENCE [LARGE SCALE GENOMIC DNA]</scope>
    <source>
        <strain evidence="10">CECT 5114</strain>
    </source>
</reference>
<evidence type="ECO:0000313" key="10">
    <source>
        <dbReference type="Proteomes" id="UP000051184"/>
    </source>
</evidence>
<feature type="transmembrane region" description="Helical" evidence="7">
    <location>
        <begin position="90"/>
        <end position="107"/>
    </location>
</feature>
<dbReference type="GO" id="GO:0009246">
    <property type="term" value="P:enterobacterial common antigen biosynthetic process"/>
    <property type="evidence" value="ECO:0007669"/>
    <property type="project" value="TreeGrafter"/>
</dbReference>
<dbReference type="InterPro" id="IPR002656">
    <property type="entry name" value="Acyl_transf_3_dom"/>
</dbReference>
<dbReference type="AlphaFoldDB" id="A0A0P1IUY8"/>
<feature type="transmembrane region" description="Helical" evidence="7">
    <location>
        <begin position="200"/>
        <end position="220"/>
    </location>
</feature>